<dbReference type="CDD" id="cd00495">
    <property type="entry name" value="Ribosomal_L25_TL5_CTC"/>
    <property type="match status" value="1"/>
</dbReference>
<evidence type="ECO:0000256" key="4">
    <source>
        <dbReference type="ARBA" id="ARBA00023274"/>
    </source>
</evidence>
<comment type="similarity">
    <text evidence="5">Belongs to the bacterial ribosomal protein bL25 family. CTC subfamily.</text>
</comment>
<feature type="compositionally biased region" description="Low complexity" evidence="6">
    <location>
        <begin position="212"/>
        <end position="222"/>
    </location>
</feature>
<evidence type="ECO:0000259" key="8">
    <source>
        <dbReference type="Pfam" id="PF14693"/>
    </source>
</evidence>
<keyword evidence="2 5" id="KW-0694">RNA-binding</keyword>
<dbReference type="GO" id="GO:0008097">
    <property type="term" value="F:5S rRNA binding"/>
    <property type="evidence" value="ECO:0007669"/>
    <property type="project" value="InterPro"/>
</dbReference>
<organism evidence="9 10">
    <name type="scientific">Rhodococcoides kroppenstedtii</name>
    <dbReference type="NCBI Taxonomy" id="293050"/>
    <lineage>
        <taxon>Bacteria</taxon>
        <taxon>Bacillati</taxon>
        <taxon>Actinomycetota</taxon>
        <taxon>Actinomycetes</taxon>
        <taxon>Mycobacteriales</taxon>
        <taxon>Nocardiaceae</taxon>
        <taxon>Rhodococcoides</taxon>
    </lineage>
</organism>
<evidence type="ECO:0000256" key="2">
    <source>
        <dbReference type="ARBA" id="ARBA00022884"/>
    </source>
</evidence>
<reference evidence="9 10" key="1">
    <citation type="submission" date="2016-10" db="EMBL/GenBank/DDBJ databases">
        <authorList>
            <person name="de Groot N.N."/>
        </authorList>
    </citation>
    <scope>NUCLEOTIDE SEQUENCE [LARGE SCALE GENOMIC DNA]</scope>
    <source>
        <strain evidence="9 10">DSM 44908</strain>
    </source>
</reference>
<accession>A0A1I0U454</accession>
<evidence type="ECO:0000256" key="6">
    <source>
        <dbReference type="SAM" id="MobiDB-lite"/>
    </source>
</evidence>
<dbReference type="HAMAP" id="MF_01334">
    <property type="entry name" value="Ribosomal_bL25_CTC"/>
    <property type="match status" value="1"/>
</dbReference>
<dbReference type="Pfam" id="PF14693">
    <property type="entry name" value="Ribosomal_TL5_C"/>
    <property type="match status" value="1"/>
</dbReference>
<evidence type="ECO:0000256" key="5">
    <source>
        <dbReference type="HAMAP-Rule" id="MF_01334"/>
    </source>
</evidence>
<evidence type="ECO:0000259" key="7">
    <source>
        <dbReference type="Pfam" id="PF01386"/>
    </source>
</evidence>
<sequence length="222" mass="23188">MADTNVLTAALRTEFGKGAARRTRRDGQVPAVLYGHSTDPKHLALPAREFAAVLRADGVNAVVELDIDGEKQLALTKSVVVHPIKNYIEHADLLVIRRGEKVTVEIAVTTTGDAAPGTLVTVDTNAVEIEVDATQIPEQFEVSVEGAEIGTQILASQLELPSGATLVTDGETLLVNVVEAPTEAELEAEGAGDLASNVAAEEEEAVEDSSAADEAAPADSDN</sequence>
<feature type="compositionally biased region" description="Acidic residues" evidence="6">
    <location>
        <begin position="200"/>
        <end position="211"/>
    </location>
</feature>
<dbReference type="EMBL" id="FOJN01000013">
    <property type="protein sequence ID" value="SFA58842.1"/>
    <property type="molecule type" value="Genomic_DNA"/>
</dbReference>
<dbReference type="OrthoDB" id="5242980at2"/>
<feature type="domain" description="Large ribosomal subunit protein bL25 beta" evidence="8">
    <location>
        <begin position="101"/>
        <end position="179"/>
    </location>
</feature>
<feature type="region of interest" description="Disordered" evidence="6">
    <location>
        <begin position="184"/>
        <end position="222"/>
    </location>
</feature>
<dbReference type="InterPro" id="IPR020056">
    <property type="entry name" value="Rbsml_bL25/Gln-tRNA_synth_N"/>
</dbReference>
<keyword evidence="1 5" id="KW-0699">rRNA-binding</keyword>
<evidence type="ECO:0000313" key="9">
    <source>
        <dbReference type="EMBL" id="SFA58842.1"/>
    </source>
</evidence>
<dbReference type="PANTHER" id="PTHR33284">
    <property type="entry name" value="RIBOSOMAL PROTEIN L25/GLN-TRNA SYNTHETASE, ANTI-CODON-BINDING DOMAIN-CONTAINING PROTEIN"/>
    <property type="match status" value="1"/>
</dbReference>
<dbReference type="InterPro" id="IPR011035">
    <property type="entry name" value="Ribosomal_bL25/Gln-tRNA_synth"/>
</dbReference>
<dbReference type="Gene3D" id="2.170.120.20">
    <property type="entry name" value="Ribosomal protein L25, beta domain"/>
    <property type="match status" value="1"/>
</dbReference>
<dbReference type="GO" id="GO:0006412">
    <property type="term" value="P:translation"/>
    <property type="evidence" value="ECO:0007669"/>
    <property type="project" value="UniProtKB-UniRule"/>
</dbReference>
<dbReference type="GO" id="GO:0022625">
    <property type="term" value="C:cytosolic large ribosomal subunit"/>
    <property type="evidence" value="ECO:0007669"/>
    <property type="project" value="TreeGrafter"/>
</dbReference>
<evidence type="ECO:0000313" key="10">
    <source>
        <dbReference type="Proteomes" id="UP000182054"/>
    </source>
</evidence>
<evidence type="ECO:0000256" key="3">
    <source>
        <dbReference type="ARBA" id="ARBA00022980"/>
    </source>
</evidence>
<dbReference type="InterPro" id="IPR001021">
    <property type="entry name" value="Ribosomal_bL25_long"/>
</dbReference>
<dbReference type="InterPro" id="IPR037121">
    <property type="entry name" value="Ribosomal_bL25_C"/>
</dbReference>
<dbReference type="NCBIfam" id="NF004131">
    <property type="entry name" value="PRK05618.2-1"/>
    <property type="match status" value="1"/>
</dbReference>
<dbReference type="NCBIfam" id="TIGR00731">
    <property type="entry name" value="bL25_bact_ctc"/>
    <property type="match status" value="1"/>
</dbReference>
<gene>
    <name evidence="5" type="primary">rplY</name>
    <name evidence="5" type="synonym">ctc</name>
    <name evidence="9" type="ORF">SAMN05444374_11340</name>
</gene>
<comment type="subunit">
    <text evidence="5">Part of the 50S ribosomal subunit; part of the 5S rRNA/L5/L18/L25 subcomplex. Contacts the 5S rRNA. Binds to the 5S rRNA independently of L5 and L18.</text>
</comment>
<dbReference type="GO" id="GO:0003735">
    <property type="term" value="F:structural constituent of ribosome"/>
    <property type="evidence" value="ECO:0007669"/>
    <property type="project" value="InterPro"/>
</dbReference>
<evidence type="ECO:0000256" key="1">
    <source>
        <dbReference type="ARBA" id="ARBA00022730"/>
    </source>
</evidence>
<dbReference type="InterPro" id="IPR029751">
    <property type="entry name" value="Ribosomal_L25_dom"/>
</dbReference>
<protein>
    <recommendedName>
        <fullName evidence="5">Large ribosomal subunit protein bL25</fullName>
    </recommendedName>
    <alternativeName>
        <fullName evidence="5">General stress protein CTC</fullName>
    </alternativeName>
</protein>
<comment type="function">
    <text evidence="5">This is one of the proteins that binds to the 5S RNA in the ribosome where it forms part of the central protuberance.</text>
</comment>
<dbReference type="GeneID" id="85486935"/>
<dbReference type="InterPro" id="IPR020930">
    <property type="entry name" value="Ribosomal_uL5_bac-type"/>
</dbReference>
<dbReference type="AlphaFoldDB" id="A0A1I0U454"/>
<dbReference type="PANTHER" id="PTHR33284:SF1">
    <property type="entry name" value="RIBOSOMAL PROTEIN L25_GLN-TRNA SYNTHETASE, ANTI-CODON-BINDING DOMAIN-CONTAINING PROTEIN"/>
    <property type="match status" value="1"/>
</dbReference>
<keyword evidence="4 5" id="KW-0687">Ribonucleoprotein</keyword>
<dbReference type="Proteomes" id="UP000182054">
    <property type="component" value="Unassembled WGS sequence"/>
</dbReference>
<feature type="domain" description="Large ribosomal subunit protein bL25 L25" evidence="7">
    <location>
        <begin position="7"/>
        <end position="93"/>
    </location>
</feature>
<dbReference type="InterPro" id="IPR020057">
    <property type="entry name" value="Ribosomal_bL25_b-dom"/>
</dbReference>
<dbReference type="Pfam" id="PF01386">
    <property type="entry name" value="Ribosomal_L25p"/>
    <property type="match status" value="1"/>
</dbReference>
<keyword evidence="3 5" id="KW-0689">Ribosomal protein</keyword>
<proteinExistence type="inferred from homology"/>
<dbReference type="SUPFAM" id="SSF50715">
    <property type="entry name" value="Ribosomal protein L25-like"/>
    <property type="match status" value="1"/>
</dbReference>
<dbReference type="RefSeq" id="WP_068365072.1">
    <property type="nucleotide sequence ID" value="NZ_FOJN01000013.1"/>
</dbReference>
<name>A0A1I0U454_9NOCA</name>
<dbReference type="Gene3D" id="2.40.240.10">
    <property type="entry name" value="Ribosomal Protein L25, Chain P"/>
    <property type="match status" value="1"/>
</dbReference>